<protein>
    <submittedName>
        <fullName evidence="2">Endonuclease/exonuclease/phosphatase</fullName>
    </submittedName>
</protein>
<dbReference type="SUPFAM" id="SSF56219">
    <property type="entry name" value="DNase I-like"/>
    <property type="match status" value="1"/>
</dbReference>
<dbReference type="GO" id="GO:0016020">
    <property type="term" value="C:membrane"/>
    <property type="evidence" value="ECO:0007669"/>
    <property type="project" value="GOC"/>
</dbReference>
<dbReference type="InterPro" id="IPR051916">
    <property type="entry name" value="GPI-anchor_lipid_remodeler"/>
</dbReference>
<dbReference type="PANTHER" id="PTHR14859:SF1">
    <property type="entry name" value="PGAP2-INTERACTING PROTEIN"/>
    <property type="match status" value="1"/>
</dbReference>
<dbReference type="AlphaFoldDB" id="A0A250KSB6"/>
<evidence type="ECO:0000259" key="1">
    <source>
        <dbReference type="Pfam" id="PF03372"/>
    </source>
</evidence>
<name>A0A250KSB6_9GAMM</name>
<dbReference type="GO" id="GO:0004519">
    <property type="term" value="F:endonuclease activity"/>
    <property type="evidence" value="ECO:0007669"/>
    <property type="project" value="UniProtKB-KW"/>
</dbReference>
<dbReference type="InterPro" id="IPR005135">
    <property type="entry name" value="Endo/exonuclease/phosphatase"/>
</dbReference>
<dbReference type="GO" id="GO:0006506">
    <property type="term" value="P:GPI anchor biosynthetic process"/>
    <property type="evidence" value="ECO:0007669"/>
    <property type="project" value="TreeGrafter"/>
</dbReference>
<reference evidence="2 3" key="1">
    <citation type="submission" date="2016-12" db="EMBL/GenBank/DDBJ databases">
        <title>Genome sequencing of Methylocaldum marinum.</title>
        <authorList>
            <person name="Takeuchi M."/>
            <person name="Kamagata Y."/>
            <person name="Hiraoka S."/>
            <person name="Oshima K."/>
            <person name="Hattori M."/>
            <person name="Iwasaki W."/>
        </authorList>
    </citation>
    <scope>NUCLEOTIDE SEQUENCE [LARGE SCALE GENOMIC DNA]</scope>
    <source>
        <strain evidence="2 3">S8</strain>
    </source>
</reference>
<keyword evidence="3" id="KW-1185">Reference proteome</keyword>
<keyword evidence="2" id="KW-0255">Endonuclease</keyword>
<dbReference type="PANTHER" id="PTHR14859">
    <property type="entry name" value="CALCOFLUOR WHITE HYPERSENSITIVE PROTEIN PRECURSOR"/>
    <property type="match status" value="1"/>
</dbReference>
<keyword evidence="2" id="KW-0378">Hydrolase</keyword>
<evidence type="ECO:0000313" key="3">
    <source>
        <dbReference type="Proteomes" id="UP000266313"/>
    </source>
</evidence>
<sequence>MSLVVATYNVHDCVGRDGRYDPERVLTIIRELNADLIALQELQWEPKVALDLLQHFAARLHYRAVPGPTLLRRNGHYGNAILTRLPVRNIRRVDLSIPNREPRTAIDLSVESPCGPLRAIGTHLGLFPGERRKQMTRILSILANAEPPTLLFGDLNEWFLWGRPLRWLRNHFGHIPDIATYPSIYPLFPLDRIWVKPREMLADIAAYATPLARETSDHLPLRAVLKAPAMDHELSGPDSSGP</sequence>
<dbReference type="OrthoDB" id="5293344at2"/>
<dbReference type="KEGG" id="mmai:sS8_2625"/>
<dbReference type="RefSeq" id="WP_119629952.1">
    <property type="nucleotide sequence ID" value="NZ_AP017928.1"/>
</dbReference>
<organism evidence="2 3">
    <name type="scientific">Methylocaldum marinum</name>
    <dbReference type="NCBI Taxonomy" id="1432792"/>
    <lineage>
        <taxon>Bacteria</taxon>
        <taxon>Pseudomonadati</taxon>
        <taxon>Pseudomonadota</taxon>
        <taxon>Gammaproteobacteria</taxon>
        <taxon>Methylococcales</taxon>
        <taxon>Methylococcaceae</taxon>
        <taxon>Methylocaldum</taxon>
    </lineage>
</organism>
<keyword evidence="2" id="KW-0269">Exonuclease</keyword>
<dbReference type="Proteomes" id="UP000266313">
    <property type="component" value="Chromosome"/>
</dbReference>
<feature type="domain" description="Endonuclease/exonuclease/phosphatase" evidence="1">
    <location>
        <begin position="6"/>
        <end position="218"/>
    </location>
</feature>
<dbReference type="Pfam" id="PF03372">
    <property type="entry name" value="Exo_endo_phos"/>
    <property type="match status" value="1"/>
</dbReference>
<keyword evidence="2" id="KW-0540">Nuclease</keyword>
<gene>
    <name evidence="2" type="ORF">sS8_2625</name>
</gene>
<dbReference type="GO" id="GO:0004527">
    <property type="term" value="F:exonuclease activity"/>
    <property type="evidence" value="ECO:0007669"/>
    <property type="project" value="UniProtKB-KW"/>
</dbReference>
<evidence type="ECO:0000313" key="2">
    <source>
        <dbReference type="EMBL" id="BBA34573.1"/>
    </source>
</evidence>
<dbReference type="InterPro" id="IPR036691">
    <property type="entry name" value="Endo/exonu/phosph_ase_sf"/>
</dbReference>
<dbReference type="EMBL" id="AP017928">
    <property type="protein sequence ID" value="BBA34573.1"/>
    <property type="molecule type" value="Genomic_DNA"/>
</dbReference>
<dbReference type="Gene3D" id="3.60.10.10">
    <property type="entry name" value="Endonuclease/exonuclease/phosphatase"/>
    <property type="match status" value="1"/>
</dbReference>
<proteinExistence type="predicted"/>
<accession>A0A250KSB6</accession>